<dbReference type="GO" id="GO:0003676">
    <property type="term" value="F:nucleic acid binding"/>
    <property type="evidence" value="ECO:0007669"/>
    <property type="project" value="InterPro"/>
</dbReference>
<dbReference type="InterPro" id="IPR033721">
    <property type="entry name" value="ProRS_core_arch_euk"/>
</dbReference>
<name>A0A0V1J7B7_TRIPS</name>
<dbReference type="PROSITE" id="PS51185">
    <property type="entry name" value="WHEP_TRS_2"/>
    <property type="match status" value="2"/>
</dbReference>
<dbReference type="SUPFAM" id="SSF50715">
    <property type="entry name" value="Ribosomal protein L25-like"/>
    <property type="match status" value="1"/>
</dbReference>
<evidence type="ECO:0000256" key="2">
    <source>
        <dbReference type="ARBA" id="ARBA00022741"/>
    </source>
</evidence>
<dbReference type="FunFam" id="3.30.110.30:FF:000001">
    <property type="entry name" value="Bifunctional glutamate/proline--tRNA ligase"/>
    <property type="match status" value="1"/>
</dbReference>
<dbReference type="Gene3D" id="3.40.50.800">
    <property type="entry name" value="Anticodon-binding domain"/>
    <property type="match status" value="1"/>
</dbReference>
<dbReference type="FunFam" id="3.30.930.10:FF:000007">
    <property type="entry name" value="Bifunctional glutamate/proline--tRNA ligase"/>
    <property type="match status" value="1"/>
</dbReference>
<dbReference type="SUPFAM" id="SSF52954">
    <property type="entry name" value="Class II aaRS ABD-related"/>
    <property type="match status" value="1"/>
</dbReference>
<dbReference type="Gene3D" id="1.20.1050.130">
    <property type="match status" value="1"/>
</dbReference>
<dbReference type="InterPro" id="IPR004526">
    <property type="entry name" value="Glu-tRNA-synth_arc/euk"/>
</dbReference>
<dbReference type="InterPro" id="IPR009068">
    <property type="entry name" value="uS15_NS1_RNA-bd_sf"/>
</dbReference>
<dbReference type="SUPFAM" id="SSF64586">
    <property type="entry name" value="C-terminal domain of ProRS"/>
    <property type="match status" value="1"/>
</dbReference>
<dbReference type="InterPro" id="IPR024326">
    <property type="entry name" value="RRP7_C"/>
</dbReference>
<keyword evidence="1 8" id="KW-0436">Ligase</keyword>
<dbReference type="Pfam" id="PF00458">
    <property type="entry name" value="WHEP-TRS"/>
    <property type="match status" value="2"/>
</dbReference>
<dbReference type="Pfam" id="PF12923">
    <property type="entry name" value="RRP7"/>
    <property type="match status" value="1"/>
</dbReference>
<dbReference type="InterPro" id="IPR049437">
    <property type="entry name" value="tRNA-synt_1c_C2"/>
</dbReference>
<dbReference type="SUPFAM" id="SSF55681">
    <property type="entry name" value="Class II aaRS and biotin synthetases"/>
    <property type="match status" value="1"/>
</dbReference>
<protein>
    <submittedName>
        <fullName evidence="8">Bifunctional glutamate/proline--tRNA ligase</fullName>
    </submittedName>
</protein>
<dbReference type="InterPro" id="IPR020059">
    <property type="entry name" value="Glu/Gln-tRNA-synth_Ib_codon-bd"/>
</dbReference>
<dbReference type="PROSITE" id="PS00178">
    <property type="entry name" value="AA_TRNA_LIGASE_I"/>
    <property type="match status" value="1"/>
</dbReference>
<comment type="caution">
    <text evidence="8">The sequence shown here is derived from an EMBL/GenBank/DDBJ whole genome shotgun (WGS) entry which is preliminary data.</text>
</comment>
<dbReference type="Pfam" id="PF03950">
    <property type="entry name" value="tRNA-synt_1c_C"/>
    <property type="match status" value="1"/>
</dbReference>
<feature type="domain" description="WHEP-TRS" evidence="7">
    <location>
        <begin position="1139"/>
        <end position="1195"/>
    </location>
</feature>
<dbReference type="Pfam" id="PF03129">
    <property type="entry name" value="HGTP_anticodon"/>
    <property type="match status" value="1"/>
</dbReference>
<keyword evidence="3" id="KW-0067">ATP-binding</keyword>
<evidence type="ECO:0000259" key="7">
    <source>
        <dbReference type="PROSITE" id="PS51185"/>
    </source>
</evidence>
<dbReference type="GO" id="GO:0005737">
    <property type="term" value="C:cytoplasm"/>
    <property type="evidence" value="ECO:0007669"/>
    <property type="project" value="InterPro"/>
</dbReference>
<dbReference type="InterPro" id="IPR011035">
    <property type="entry name" value="Ribosomal_bL25/Gln-tRNA_synth"/>
</dbReference>
<dbReference type="InterPro" id="IPR002314">
    <property type="entry name" value="aa-tRNA-synt_IIb"/>
</dbReference>
<keyword evidence="2" id="KW-0547">Nucleotide-binding</keyword>
<organism evidence="8 9">
    <name type="scientific">Trichinella pseudospiralis</name>
    <name type="common">Parasitic roundworm</name>
    <dbReference type="NCBI Taxonomy" id="6337"/>
    <lineage>
        <taxon>Eukaryota</taxon>
        <taxon>Metazoa</taxon>
        <taxon>Ecdysozoa</taxon>
        <taxon>Nematoda</taxon>
        <taxon>Enoplea</taxon>
        <taxon>Dorylaimia</taxon>
        <taxon>Trichinellida</taxon>
        <taxon>Trichinellidae</taxon>
        <taxon>Trichinella</taxon>
    </lineage>
</organism>
<dbReference type="InterPro" id="IPR000738">
    <property type="entry name" value="WHEP-TRS_dom"/>
</dbReference>
<feature type="domain" description="WHEP-TRS" evidence="7">
    <location>
        <begin position="981"/>
        <end position="1037"/>
    </location>
</feature>
<dbReference type="InterPro" id="IPR004499">
    <property type="entry name" value="Pro-tRNA-ligase_IIa_arc-type"/>
</dbReference>
<dbReference type="Pfam" id="PF20974">
    <property type="entry name" value="tRNA-synt_1c_C2"/>
    <property type="match status" value="1"/>
</dbReference>
<dbReference type="SUPFAM" id="SSF52374">
    <property type="entry name" value="Nucleotidylyl transferase"/>
    <property type="match status" value="1"/>
</dbReference>
<dbReference type="Pfam" id="PF00749">
    <property type="entry name" value="tRNA-synt_1c"/>
    <property type="match status" value="1"/>
</dbReference>
<dbReference type="InterPro" id="IPR004154">
    <property type="entry name" value="Anticodon-bd"/>
</dbReference>
<dbReference type="Gene3D" id="3.30.110.30">
    <property type="entry name" value="C-terminal domain of ProRS"/>
    <property type="match status" value="1"/>
</dbReference>
<dbReference type="InterPro" id="IPR045864">
    <property type="entry name" value="aa-tRNA-synth_II/BPL/LPL"/>
</dbReference>
<dbReference type="NCBIfam" id="TIGR00408">
    <property type="entry name" value="proS_fam_I"/>
    <property type="match status" value="1"/>
</dbReference>
<evidence type="ECO:0000313" key="8">
    <source>
        <dbReference type="EMBL" id="KRZ30882.1"/>
    </source>
</evidence>
<dbReference type="InterPro" id="IPR020058">
    <property type="entry name" value="Glu/Gln-tRNA-synth_Ib_cat-dom"/>
</dbReference>
<gene>
    <name evidence="8" type="primary">EPRS</name>
    <name evidence="8" type="ORF">T4C_6577</name>
</gene>
<proteinExistence type="inferred from homology"/>
<evidence type="ECO:0000256" key="3">
    <source>
        <dbReference type="ARBA" id="ARBA00022840"/>
    </source>
</evidence>
<dbReference type="Gene3D" id="3.40.50.620">
    <property type="entry name" value="HUPs"/>
    <property type="match status" value="1"/>
</dbReference>
<evidence type="ECO:0000256" key="1">
    <source>
        <dbReference type="ARBA" id="ARBA00022598"/>
    </source>
</evidence>
<accession>A0A0V1J7B7</accession>
<dbReference type="GO" id="GO:0006433">
    <property type="term" value="P:prolyl-tRNA aminoacylation"/>
    <property type="evidence" value="ECO:0007669"/>
    <property type="project" value="InterPro"/>
</dbReference>
<sequence length="1748" mass="201385">MLRLGFVCNDSLVYELNIYEIKEFSDFSEFDSCSDKAVVITNVPLYMDEESLKLLFHAFGAVESVKFYPKCKFDKYNDAVPFGCKVACLSFVDINGKIMLFEQKNCSLMWKNQCIIGFKKWKRDYVSSFLSNDDYCSAVDLLEKYQERVVNEKKKKKSDLEDDEDGWVTVSHGYKNCIKDSKVKQKKKKSCGDLVPFYRFEVRESKRKMIEDLQRKFEEDKKRIAHMQAYIIGLRSLVVLKLFENKISASIKWDKVTKIENDGFCIVGDIAVARHLFETLDHQLKMHSFFLNDCEIDSWVEYALKLGEVQPNEQNALLLFLEKYLLERKSANSLLTLVGESKTFADYAVWSLLNSTEIKGKLQNFPTVLQYSGNIVSNNVADAVCQLIEKNCKTTENVGYSKKDEGKYVELPGAKQNEVVVRFPPEASGYLHIGHAKAAMLNQYYRDVFNGKLIMRFDDTNPAKETEEFEEVILDDLKLLQITPDHWSRTSDYFEQILKYCEHLLQESKAYVDDTEPDLMKQEREQRKESRCRNNSVKRNMELWEEMKNGTTVGQRCCVRLKIDMNSDNGCMRDPTIYRCKTEEHIQTKDKYKVYPTYDFACPIVDSIENVTHALRTTEYHDRDEQYFFILDALKLRKPHIYEYSRLNLMNTVMSKRKLTWLVNEGIVEGWDDPRLPTVRGVLRRGMTVEGLKQFIVAQGSSRSVVMMDWNKLWAFNRKVIDPIAPRYTALLKDSLVAVCIDEVHPHEKSVSKHPKNSNIAGEKIVYYGNEIFIEQEDANLLKENDMITLINWGNAIVKKVARTSGKVTSAALKLCLENTNFKNTLKLTWLCEEDKREKQLIPIIASHFDNVISKAILGKDEDFKKFICRDSRHDFEMVGERAMCQINRGDIVQLQRKGFYICDQPYNASSPYTGLPSPLILFNIPDGHVKDLPTGLMATKPACKKVESLQVQAIKTSVVKMKEMQKDKIESKNDDQLVNKEVSLLLEIKHLGDAIRKMKSENVEKTVVQVEVEKLKKLKTDYELETGKKWNPNLVNEILNQVDHLANQGSDKATMSADEMLLKIKNVGDEIRQMKSEGLEKVLYKTVVKKKIESRVEILKQLKGDFEKLTNQKWNPDLVNELLKRRTVESATSSTVEQLDKLLLEIKSVGDDIRQMKNSTVDKKSISEAVAKLKLLKSNFEQLSGKQWTPDLVNAILNSQPDIREKRISIDQLAEKIIPDVMKNQPESVKVEKQQSELKKFTRLGLETTKEGSFSEWYSQVITKAEMIEYYDISGCYIIRPWAFAIWETIQAWFDRQIKLMDVTNCYFPMFVSQAALEREKSHVAGFSPEVAWVTKSGQSEMSEPVAVRPTSETVMYPSFSKWIQSHRDLPFKINQWCNIVRWEFKHPTPFLRSREFLWQEGHTAHANKDDAVKEVYDILDLYARVYEELLAVPVIKGRKTEKEKFAGADFTTTIEAYIPTSGRGIQAATSHHLGQNFSKMFDIVYEHPETQKKENVYQNSWGLTTRSIGVFTMIHSDNQGLVLPPEVAKVQVVIIPCGITSSLDKSIVKNIQDTCQLLNEQLRNGAVRSMCDFRDNHSPGWKFNHWELKGVPLRMELGPRDLNEKRVTLVRRDDGSKMTVSMIEFKVVVDVIKQLLTEIQKSLFSRAKAEMDNCTKVVEKWNDFCGHLEKKCLVMAPFCGAEVCEDLIKKDSARDESADPTAPSMGAKSLCIPFDQPKPLQKGEKKCIHPKCNQPAQFYTLFGRSY</sequence>
<dbReference type="CDD" id="cd00778">
    <property type="entry name" value="ProRS_core_arch_euk"/>
    <property type="match status" value="1"/>
</dbReference>
<dbReference type="Pfam" id="PF09180">
    <property type="entry name" value="ProRS-C_1"/>
    <property type="match status" value="1"/>
</dbReference>
<evidence type="ECO:0000259" key="6">
    <source>
        <dbReference type="PROSITE" id="PS50862"/>
    </source>
</evidence>
<dbReference type="Gene3D" id="3.30.930.10">
    <property type="entry name" value="Bira Bifunctional Protein, Domain 2"/>
    <property type="match status" value="1"/>
</dbReference>
<dbReference type="InterPro" id="IPR035979">
    <property type="entry name" value="RBD_domain_sf"/>
</dbReference>
<dbReference type="FunFam" id="3.40.50.620:FF:000070">
    <property type="entry name" value="Bifunctional glutamate/proline--tRNA ligase"/>
    <property type="match status" value="1"/>
</dbReference>
<dbReference type="InterPro" id="IPR014729">
    <property type="entry name" value="Rossmann-like_a/b/a_fold"/>
</dbReference>
<dbReference type="SMART" id="SM00946">
    <property type="entry name" value="ProRS-C_1"/>
    <property type="match status" value="1"/>
</dbReference>
<dbReference type="FunFam" id="3.40.50.800:FF:000005">
    <property type="entry name" value="bifunctional glutamate/proline--tRNA ligase"/>
    <property type="match status" value="1"/>
</dbReference>
<feature type="domain" description="Aminoacyl-transfer RNA synthetases class-II family profile" evidence="6">
    <location>
        <begin position="1285"/>
        <end position="1526"/>
    </location>
</feature>
<dbReference type="Pfam" id="PF00587">
    <property type="entry name" value="tRNA-synt_2b"/>
    <property type="match status" value="1"/>
</dbReference>
<keyword evidence="4" id="KW-0648">Protein biosynthesis</keyword>
<dbReference type="HAMAP" id="MF_02076">
    <property type="entry name" value="Glu_tRNA_synth_type2"/>
    <property type="match status" value="1"/>
</dbReference>
<dbReference type="PROSITE" id="PS50862">
    <property type="entry name" value="AA_TRNA_LIGASE_II"/>
    <property type="match status" value="1"/>
</dbReference>
<dbReference type="GO" id="GO:0004818">
    <property type="term" value="F:glutamate-tRNA ligase activity"/>
    <property type="evidence" value="ECO:0007669"/>
    <property type="project" value="InterPro"/>
</dbReference>
<dbReference type="GO" id="GO:0017101">
    <property type="term" value="C:aminoacyl-tRNA synthetase multienzyme complex"/>
    <property type="evidence" value="ECO:0007669"/>
    <property type="project" value="TreeGrafter"/>
</dbReference>
<dbReference type="PANTHER" id="PTHR43382">
    <property type="entry name" value="PROLYL-TRNA SYNTHETASE"/>
    <property type="match status" value="1"/>
</dbReference>
<evidence type="ECO:0000313" key="9">
    <source>
        <dbReference type="Proteomes" id="UP000054826"/>
    </source>
</evidence>
<dbReference type="Gene3D" id="1.10.287.10">
    <property type="entry name" value="S15/NS1, RNA-binding"/>
    <property type="match status" value="3"/>
</dbReference>
<dbReference type="NCBIfam" id="TIGR00463">
    <property type="entry name" value="gltX_arch"/>
    <property type="match status" value="1"/>
</dbReference>
<evidence type="ECO:0000256" key="5">
    <source>
        <dbReference type="ARBA" id="ARBA00023146"/>
    </source>
</evidence>
<keyword evidence="5" id="KW-0030">Aminoacyl-tRNA synthetase</keyword>
<dbReference type="PRINTS" id="PR00987">
    <property type="entry name" value="TRNASYNTHGLU"/>
</dbReference>
<dbReference type="GO" id="GO:0004827">
    <property type="term" value="F:proline-tRNA ligase activity"/>
    <property type="evidence" value="ECO:0007669"/>
    <property type="project" value="InterPro"/>
</dbReference>
<dbReference type="InterPro" id="IPR000924">
    <property type="entry name" value="Glu/Gln-tRNA-synth"/>
</dbReference>
<dbReference type="CDD" id="cd00862">
    <property type="entry name" value="ProRS_anticodon_zinc"/>
    <property type="match status" value="1"/>
</dbReference>
<dbReference type="InterPro" id="IPR017449">
    <property type="entry name" value="Pro-tRNA_synth_II"/>
</dbReference>
<dbReference type="EMBL" id="JYDV01000125">
    <property type="protein sequence ID" value="KRZ30882.1"/>
    <property type="molecule type" value="Genomic_DNA"/>
</dbReference>
<dbReference type="PANTHER" id="PTHR43382:SF2">
    <property type="entry name" value="BIFUNCTIONAL GLUTAMATE_PROLINE--TRNA LIGASE"/>
    <property type="match status" value="1"/>
</dbReference>
<dbReference type="SMART" id="SM00991">
    <property type="entry name" value="WHEP-TRS"/>
    <property type="match status" value="3"/>
</dbReference>
<reference evidence="8 9" key="1">
    <citation type="submission" date="2015-01" db="EMBL/GenBank/DDBJ databases">
        <title>Evolution of Trichinella species and genotypes.</title>
        <authorList>
            <person name="Korhonen P.K."/>
            <person name="Edoardo P."/>
            <person name="Giuseppe L.R."/>
            <person name="Gasser R.B."/>
        </authorList>
    </citation>
    <scope>NUCLEOTIDE SEQUENCE [LARGE SCALE GENOMIC DNA]</scope>
    <source>
        <strain evidence="8">ISS176</strain>
    </source>
</reference>
<dbReference type="Proteomes" id="UP000054826">
    <property type="component" value="Unassembled WGS sequence"/>
</dbReference>
<evidence type="ECO:0000256" key="4">
    <source>
        <dbReference type="ARBA" id="ARBA00022917"/>
    </source>
</evidence>
<dbReference type="InterPro" id="IPR006195">
    <property type="entry name" value="aa-tRNA-synth_II"/>
</dbReference>
<dbReference type="SUPFAM" id="SSF47060">
    <property type="entry name" value="S15/NS1 RNA-binding domain"/>
    <property type="match status" value="2"/>
</dbReference>
<dbReference type="InterPro" id="IPR016061">
    <property type="entry name" value="Pro-tRNA_ligase_II_C"/>
</dbReference>
<dbReference type="GO" id="GO:0006424">
    <property type="term" value="P:glutamyl-tRNA aminoacylation"/>
    <property type="evidence" value="ECO:0007669"/>
    <property type="project" value="InterPro"/>
</dbReference>
<dbReference type="SUPFAM" id="SSF54928">
    <property type="entry name" value="RNA-binding domain, RBD"/>
    <property type="match status" value="1"/>
</dbReference>
<dbReference type="Gene3D" id="6.10.250.1770">
    <property type="match status" value="1"/>
</dbReference>
<dbReference type="InterPro" id="IPR036621">
    <property type="entry name" value="Anticodon-bd_dom_sf"/>
</dbReference>
<dbReference type="HAMAP" id="MF_01571">
    <property type="entry name" value="Pro_tRNA_synth_type3"/>
    <property type="match status" value="1"/>
</dbReference>
<dbReference type="GO" id="GO:0005524">
    <property type="term" value="F:ATP binding"/>
    <property type="evidence" value="ECO:0007669"/>
    <property type="project" value="UniProtKB-KW"/>
</dbReference>
<dbReference type="InterPro" id="IPR001412">
    <property type="entry name" value="aa-tRNA-synth_I_CS"/>
</dbReference>